<reference evidence="3" key="1">
    <citation type="submission" date="2024-06" db="EMBL/GenBank/DDBJ databases">
        <title>Multi-omics analyses provide insights into the biosynthesis of the anticancer antibiotic pleurotin in Hohenbuehelia grisea.</title>
        <authorList>
            <person name="Weaver J.A."/>
            <person name="Alberti F."/>
        </authorList>
    </citation>
    <scope>NUCLEOTIDE SEQUENCE [LARGE SCALE GENOMIC DNA]</scope>
    <source>
        <strain evidence="3">T-177</strain>
    </source>
</reference>
<dbReference type="Proteomes" id="UP001556367">
    <property type="component" value="Unassembled WGS sequence"/>
</dbReference>
<proteinExistence type="predicted"/>
<gene>
    <name evidence="2" type="ORF">HGRIS_000336</name>
</gene>
<comment type="caution">
    <text evidence="2">The sequence shown here is derived from an EMBL/GenBank/DDBJ whole genome shotgun (WGS) entry which is preliminary data.</text>
</comment>
<feature type="region of interest" description="Disordered" evidence="1">
    <location>
        <begin position="1"/>
        <end position="79"/>
    </location>
</feature>
<name>A0ABR3JQS0_9AGAR</name>
<evidence type="ECO:0000313" key="3">
    <source>
        <dbReference type="Proteomes" id="UP001556367"/>
    </source>
</evidence>
<keyword evidence="3" id="KW-1185">Reference proteome</keyword>
<organism evidence="2 3">
    <name type="scientific">Hohenbuehelia grisea</name>
    <dbReference type="NCBI Taxonomy" id="104357"/>
    <lineage>
        <taxon>Eukaryota</taxon>
        <taxon>Fungi</taxon>
        <taxon>Dikarya</taxon>
        <taxon>Basidiomycota</taxon>
        <taxon>Agaricomycotina</taxon>
        <taxon>Agaricomycetes</taxon>
        <taxon>Agaricomycetidae</taxon>
        <taxon>Agaricales</taxon>
        <taxon>Pleurotineae</taxon>
        <taxon>Pleurotaceae</taxon>
        <taxon>Hohenbuehelia</taxon>
    </lineage>
</organism>
<accession>A0ABR3JQS0</accession>
<evidence type="ECO:0000313" key="2">
    <source>
        <dbReference type="EMBL" id="KAL0958173.1"/>
    </source>
</evidence>
<sequence>MFEASSHFSPSFGGSFSSPSLFGKPSQHPPRQLAAAQPPRTDLGYFVFAPTTTNAVEDSPSSSSPPPSPDLSAEERARREFRERAAQLVAARRAAERAEALKGEFDWVRSGGMLRDAHYRPDKARTEAIRAEIRLQDKEASITREWDGYEAQWHNLLASEGPVRFGDIPWPQARDRADAPLSLEALDASKMAEFLLASLTVRGNKLTRKERVRASWLRWHPDKMTALLTRIIPQDIPAVNAGISVVMTCLKNLQDGA</sequence>
<dbReference type="EMBL" id="JASNQZ010000004">
    <property type="protein sequence ID" value="KAL0958173.1"/>
    <property type="molecule type" value="Genomic_DNA"/>
</dbReference>
<protein>
    <submittedName>
        <fullName evidence="2">Uncharacterized protein</fullName>
    </submittedName>
</protein>
<evidence type="ECO:0000256" key="1">
    <source>
        <dbReference type="SAM" id="MobiDB-lite"/>
    </source>
</evidence>
<feature type="compositionally biased region" description="Low complexity" evidence="1">
    <location>
        <begin position="1"/>
        <end position="40"/>
    </location>
</feature>